<organism evidence="2 3">
    <name type="scientific">Didymella rabiei</name>
    <name type="common">Chickpea ascochyta blight fungus</name>
    <name type="synonym">Mycosphaerella rabiei</name>
    <dbReference type="NCBI Taxonomy" id="5454"/>
    <lineage>
        <taxon>Eukaryota</taxon>
        <taxon>Fungi</taxon>
        <taxon>Dikarya</taxon>
        <taxon>Ascomycota</taxon>
        <taxon>Pezizomycotina</taxon>
        <taxon>Dothideomycetes</taxon>
        <taxon>Pleosporomycetidae</taxon>
        <taxon>Pleosporales</taxon>
        <taxon>Pleosporineae</taxon>
        <taxon>Didymellaceae</taxon>
        <taxon>Ascochyta</taxon>
    </lineage>
</organism>
<dbReference type="PANTHER" id="PTHR33840">
    <property type="match status" value="1"/>
</dbReference>
<protein>
    <recommendedName>
        <fullName evidence="1">T6SS Phospholipase effector Tle1-like catalytic domain-containing protein</fullName>
    </recommendedName>
</protein>
<evidence type="ECO:0000313" key="3">
    <source>
        <dbReference type="Proteomes" id="UP000076837"/>
    </source>
</evidence>
<evidence type="ECO:0000259" key="1">
    <source>
        <dbReference type="Pfam" id="PF09994"/>
    </source>
</evidence>
<proteinExistence type="predicted"/>
<dbReference type="EMBL" id="JYNV01000065">
    <property type="protein sequence ID" value="KZM27415.1"/>
    <property type="molecule type" value="Genomic_DNA"/>
</dbReference>
<name>A0A163L123_DIDRA</name>
<evidence type="ECO:0000313" key="2">
    <source>
        <dbReference type="EMBL" id="KZM27415.1"/>
    </source>
</evidence>
<dbReference type="Pfam" id="PF09994">
    <property type="entry name" value="T6SS_Tle1-like_cat"/>
    <property type="match status" value="1"/>
</dbReference>
<dbReference type="AlphaFoldDB" id="A0A163L123"/>
<dbReference type="PANTHER" id="PTHR33840:SF16">
    <property type="entry name" value="DUF2235 DOMAIN-CONTAINING PROTEIN"/>
    <property type="match status" value="1"/>
</dbReference>
<dbReference type="InterPro" id="IPR018712">
    <property type="entry name" value="Tle1-like_cat"/>
</dbReference>
<reference evidence="2 3" key="1">
    <citation type="journal article" date="2016" name="Sci. Rep.">
        <title>Draft genome sequencing and secretome analysis of fungal phytopathogen Ascochyta rabiei provides insight into the necrotrophic effector repertoire.</title>
        <authorList>
            <person name="Verma S."/>
            <person name="Gazara R.K."/>
            <person name="Nizam S."/>
            <person name="Parween S."/>
            <person name="Chattopadhyay D."/>
            <person name="Verma P.K."/>
        </authorList>
    </citation>
    <scope>NUCLEOTIDE SEQUENCE [LARGE SCALE GENOMIC DNA]</scope>
    <source>
        <strain evidence="2 3">ArDII</strain>
    </source>
</reference>
<comment type="caution">
    <text evidence="2">The sequence shown here is derived from an EMBL/GenBank/DDBJ whole genome shotgun (WGS) entry which is preliminary data.</text>
</comment>
<accession>A0A163L123</accession>
<sequence>MPKKPSKRLLVFCDGTWVGRETNVAGAPRSNIRMLADMVGDVAFGADEPAVVHKIDPYSPNVVAGYQEGIGLGATFLEYMWNGATASAIGDECIAVYRFIVEHYTDDHEIWLFGFSRGAFTVRCVAGMINNCGIIRRQKGTLTSEQVDRLCYGVFRTYRSSLPIDAPQSEHSRRRRANADRVWQVKQPIRCMSVIDTVGALGIPRLNAGVGFDWAPFEFFDQHVSTVVQHVRHAPALHDRLWAFQPCLAFPSEKSPTIVEQVWFPGVHYDLGRQTFRFVRQHPVNYVEAALGWLPDLLSRTVLPNEVLADNVLKWILEGVRDANDDTLIIPDLDDEIARVSARIAKPAKNSTGSGDVYGDVLEYAPAGRILGFVHKLSSTATSLLNRIFPKLGDNIQDLLGIRTILGILTATVDRRIPGTAADVDRYRDEVIGETGAVFSVKDNAQMDELNEQRKVRYPSRTFETHQLWKEVFDD</sequence>
<dbReference type="STRING" id="5454.A0A163L123"/>
<feature type="domain" description="T6SS Phospholipase effector Tle1-like catalytic" evidence="1">
    <location>
        <begin position="7"/>
        <end position="274"/>
    </location>
</feature>
<gene>
    <name evidence="2" type="ORF">ST47_g1409</name>
</gene>
<dbReference type="Proteomes" id="UP000076837">
    <property type="component" value="Unassembled WGS sequence"/>
</dbReference>
<keyword evidence="3" id="KW-1185">Reference proteome</keyword>
<dbReference type="OrthoDB" id="59699at2759"/>
<dbReference type="SUPFAM" id="SSF53474">
    <property type="entry name" value="alpha/beta-Hydrolases"/>
    <property type="match status" value="1"/>
</dbReference>
<dbReference type="InterPro" id="IPR029058">
    <property type="entry name" value="AB_hydrolase_fold"/>
</dbReference>